<dbReference type="Proteomes" id="UP000595197">
    <property type="component" value="Chromosome"/>
</dbReference>
<protein>
    <submittedName>
        <fullName evidence="2">Uncharacterized protein</fullName>
    </submittedName>
</protein>
<evidence type="ECO:0000256" key="1">
    <source>
        <dbReference type="SAM" id="MobiDB-lite"/>
    </source>
</evidence>
<organism evidence="2 3">
    <name type="scientific">Skermanella cutis</name>
    <dbReference type="NCBI Taxonomy" id="2775420"/>
    <lineage>
        <taxon>Bacteria</taxon>
        <taxon>Pseudomonadati</taxon>
        <taxon>Pseudomonadota</taxon>
        <taxon>Alphaproteobacteria</taxon>
        <taxon>Rhodospirillales</taxon>
        <taxon>Azospirillaceae</taxon>
        <taxon>Skermanella</taxon>
    </lineage>
</organism>
<reference evidence="2" key="1">
    <citation type="submission" date="2021-02" db="EMBL/GenBank/DDBJ databases">
        <title>Skermanella TT6 skin isolate.</title>
        <authorList>
            <person name="Lee K."/>
            <person name="Ganzorig M."/>
        </authorList>
    </citation>
    <scope>NUCLEOTIDE SEQUENCE</scope>
    <source>
        <strain evidence="2">TT6</strain>
    </source>
</reference>
<dbReference type="RefSeq" id="WP_201074136.1">
    <property type="nucleotide sequence ID" value="NZ_CP067420.1"/>
</dbReference>
<evidence type="ECO:0000313" key="2">
    <source>
        <dbReference type="EMBL" id="QQP88774.1"/>
    </source>
</evidence>
<dbReference type="EMBL" id="CP067420">
    <property type="protein sequence ID" value="QQP88774.1"/>
    <property type="molecule type" value="Genomic_DNA"/>
</dbReference>
<accession>A0ABX7B3R1</accession>
<feature type="region of interest" description="Disordered" evidence="1">
    <location>
        <begin position="1"/>
        <end position="37"/>
    </location>
</feature>
<gene>
    <name evidence="2" type="ORF">IGS68_22595</name>
</gene>
<keyword evidence="3" id="KW-1185">Reference proteome</keyword>
<name>A0ABX7B3R1_9PROT</name>
<proteinExistence type="predicted"/>
<evidence type="ECO:0000313" key="3">
    <source>
        <dbReference type="Proteomes" id="UP000595197"/>
    </source>
</evidence>
<sequence>MGATYDAGADDRLRPWHPAGIRSGGRQRRLRPWRNDGTGAEEQVRLRADIQEFRPEPKADIAIVAENTHSLNRKLNILLVHMGLPE</sequence>